<dbReference type="InterPro" id="IPR052535">
    <property type="entry name" value="Bacilysin_H2HPP_isomerase"/>
</dbReference>
<reference evidence="2 3" key="1">
    <citation type="submission" date="2015-04" db="EMBL/GenBank/DDBJ databases">
        <title>Whole genome shotgun sequence of Flavihumibacter petaseus NBRC 106054.</title>
        <authorList>
            <person name="Miyazawa S."/>
            <person name="Hosoyama A."/>
            <person name="Hashimoto M."/>
            <person name="Noguchi M."/>
            <person name="Tsuchikane K."/>
            <person name="Ohji S."/>
            <person name="Yamazoe A."/>
            <person name="Ichikawa N."/>
            <person name="Kimura A."/>
            <person name="Fujita N."/>
        </authorList>
    </citation>
    <scope>NUCLEOTIDE SEQUENCE [LARGE SCALE GENOMIC DNA]</scope>
    <source>
        <strain evidence="2 3">NBRC 106054</strain>
    </source>
</reference>
<gene>
    <name evidence="2" type="ORF">FPE01S_03_07170</name>
</gene>
<name>A0A0E9N4G1_9BACT</name>
<evidence type="ECO:0000313" key="2">
    <source>
        <dbReference type="EMBL" id="GAO44678.1"/>
    </source>
</evidence>
<dbReference type="RefSeq" id="WP_169749193.1">
    <property type="nucleotide sequence ID" value="NZ_BBWV01000003.1"/>
</dbReference>
<organism evidence="2 3">
    <name type="scientific">Flavihumibacter petaseus NBRC 106054</name>
    <dbReference type="NCBI Taxonomy" id="1220578"/>
    <lineage>
        <taxon>Bacteria</taxon>
        <taxon>Pseudomonadati</taxon>
        <taxon>Bacteroidota</taxon>
        <taxon>Chitinophagia</taxon>
        <taxon>Chitinophagales</taxon>
        <taxon>Chitinophagaceae</taxon>
        <taxon>Flavihumibacter</taxon>
    </lineage>
</organism>
<dbReference type="PANTHER" id="PTHR40112">
    <property type="entry name" value="H2HPP ISOMERASE"/>
    <property type="match status" value="1"/>
</dbReference>
<proteinExistence type="predicted"/>
<dbReference type="InterPro" id="IPR011051">
    <property type="entry name" value="RmlC_Cupin_sf"/>
</dbReference>
<dbReference type="InterPro" id="IPR014710">
    <property type="entry name" value="RmlC-like_jellyroll"/>
</dbReference>
<dbReference type="InterPro" id="IPR013096">
    <property type="entry name" value="Cupin_2"/>
</dbReference>
<keyword evidence="3" id="KW-1185">Reference proteome</keyword>
<dbReference type="Proteomes" id="UP000033121">
    <property type="component" value="Unassembled WGS sequence"/>
</dbReference>
<dbReference type="STRING" id="1220578.FPE01S_03_07170"/>
<dbReference type="Gene3D" id="2.60.120.10">
    <property type="entry name" value="Jelly Rolls"/>
    <property type="match status" value="1"/>
</dbReference>
<evidence type="ECO:0000313" key="3">
    <source>
        <dbReference type="Proteomes" id="UP000033121"/>
    </source>
</evidence>
<accession>A0A0E9N4G1</accession>
<dbReference type="SUPFAM" id="SSF51182">
    <property type="entry name" value="RmlC-like cupins"/>
    <property type="match status" value="1"/>
</dbReference>
<dbReference type="EMBL" id="BBWV01000003">
    <property type="protein sequence ID" value="GAO44678.1"/>
    <property type="molecule type" value="Genomic_DNA"/>
</dbReference>
<feature type="domain" description="Cupin type-2" evidence="1">
    <location>
        <begin position="60"/>
        <end position="119"/>
    </location>
</feature>
<dbReference type="Pfam" id="PF07883">
    <property type="entry name" value="Cupin_2"/>
    <property type="match status" value="1"/>
</dbReference>
<evidence type="ECO:0000259" key="1">
    <source>
        <dbReference type="Pfam" id="PF07883"/>
    </source>
</evidence>
<protein>
    <recommendedName>
        <fullName evidence="1">Cupin type-2 domain-containing protein</fullName>
    </recommendedName>
</protein>
<comment type="caution">
    <text evidence="2">The sequence shown here is derived from an EMBL/GenBank/DDBJ whole genome shotgun (WGS) entry which is preliminary data.</text>
</comment>
<dbReference type="CDD" id="cd02238">
    <property type="entry name" value="cupin_KdgF"/>
    <property type="match status" value="1"/>
</dbReference>
<dbReference type="PANTHER" id="PTHR40112:SF1">
    <property type="entry name" value="H2HPP ISOMERASE"/>
    <property type="match status" value="1"/>
</dbReference>
<dbReference type="AlphaFoldDB" id="A0A0E9N4G1"/>
<sequence length="145" mass="16252">MKVILFILYTGCISIASVAFPKLMFAQKMEHYVIDKISAKEMMPGVMLRSASGSNGTFGYFTLQKGVTVPLHSHINEQYSFILKGSVRAIIGDTVLIIRAGEMVLIPANVPHSFTSLEDNTIDLDFFAPRREDWINGTADYFKRQ</sequence>